<keyword evidence="1" id="KW-1133">Transmembrane helix</keyword>
<evidence type="ECO:0000313" key="3">
    <source>
        <dbReference type="Proteomes" id="UP000199524"/>
    </source>
</evidence>
<dbReference type="AlphaFoldDB" id="A0A1H2A6V6"/>
<dbReference type="EMBL" id="LT629777">
    <property type="protein sequence ID" value="SDT41705.1"/>
    <property type="molecule type" value="Genomic_DNA"/>
</dbReference>
<gene>
    <name evidence="2" type="ORF">SAMN05216598_5591</name>
</gene>
<evidence type="ECO:0000256" key="1">
    <source>
        <dbReference type="SAM" id="Phobius"/>
    </source>
</evidence>
<feature type="transmembrane region" description="Helical" evidence="1">
    <location>
        <begin position="20"/>
        <end position="43"/>
    </location>
</feature>
<keyword evidence="3" id="KW-1185">Reference proteome</keyword>
<dbReference type="GeneID" id="300210430"/>
<proteinExistence type="predicted"/>
<dbReference type="RefSeq" id="WP_090210625.1">
    <property type="nucleotide sequence ID" value="NZ_LT629777.1"/>
</dbReference>
<keyword evidence="1" id="KW-0812">Transmembrane</keyword>
<dbReference type="Proteomes" id="UP000199524">
    <property type="component" value="Chromosome I"/>
</dbReference>
<keyword evidence="1" id="KW-0472">Membrane</keyword>
<protein>
    <submittedName>
        <fullName evidence="2">Uncharacterized protein</fullName>
    </submittedName>
</protein>
<evidence type="ECO:0000313" key="2">
    <source>
        <dbReference type="EMBL" id="SDT41705.1"/>
    </source>
</evidence>
<reference evidence="3" key="1">
    <citation type="submission" date="2016-10" db="EMBL/GenBank/DDBJ databases">
        <authorList>
            <person name="Varghese N."/>
            <person name="Submissions S."/>
        </authorList>
    </citation>
    <scope>NUCLEOTIDE SEQUENCE [LARGE SCALE GENOMIC DNA]</scope>
    <source>
        <strain evidence="3">ATCC 23835</strain>
    </source>
</reference>
<organism evidence="2 3">
    <name type="scientific">Pseudomonas asplenii</name>
    <dbReference type="NCBI Taxonomy" id="53407"/>
    <lineage>
        <taxon>Bacteria</taxon>
        <taxon>Pseudomonadati</taxon>
        <taxon>Pseudomonadota</taxon>
        <taxon>Gammaproteobacteria</taxon>
        <taxon>Pseudomonadales</taxon>
        <taxon>Pseudomonadaceae</taxon>
        <taxon>Pseudomonas</taxon>
    </lineage>
</organism>
<sequence length="141" mass="15784">MAYRPQPQRRLYVTLNPLQLTGCIALGIWLGFVALALTAWLLARVFVAQPLAPLADAARQLSQPKAAAIPAAPAAAQAPSDSTQMFEQYKDNLRKNEEQQRLEQARNSYRNLSNPKCQFWLQQDQTAPSDKSRANVLQFCN</sequence>
<accession>A0A1H2A6V6</accession>
<name>A0A1H2A6V6_9PSED</name>